<reference evidence="2" key="1">
    <citation type="submission" date="2015-03" db="EMBL/GenBank/DDBJ databases">
        <authorList>
            <consortium name="Pathogen Informatics"/>
            <person name="Murphy D."/>
        </authorList>
    </citation>
    <scope>NUCLEOTIDE SEQUENCE [LARGE SCALE GENOMIC DNA]</scope>
    <source>
        <strain evidence="2">IP6945</strain>
    </source>
</reference>
<dbReference type="AlphaFoldDB" id="A0A0T9NZS8"/>
<gene>
    <name evidence="1" type="ORF">ERS008472_01300</name>
</gene>
<proteinExistence type="predicted"/>
<evidence type="ECO:0000313" key="1">
    <source>
        <dbReference type="EMBL" id="CNH38114.1"/>
    </source>
</evidence>
<name>A0A0T9NZS8_9GAMM</name>
<dbReference type="RefSeq" id="WP_072082506.1">
    <property type="nucleotide sequence ID" value="NZ_CQAW01000004.1"/>
</dbReference>
<dbReference type="EMBL" id="CQAW01000004">
    <property type="protein sequence ID" value="CNH38114.1"/>
    <property type="molecule type" value="Genomic_DNA"/>
</dbReference>
<organism evidence="1 2">
    <name type="scientific">Yersinia thracica</name>
    <dbReference type="NCBI Taxonomy" id="2890319"/>
    <lineage>
        <taxon>Bacteria</taxon>
        <taxon>Pseudomonadati</taxon>
        <taxon>Pseudomonadota</taxon>
        <taxon>Gammaproteobacteria</taxon>
        <taxon>Enterobacterales</taxon>
        <taxon>Yersiniaceae</taxon>
        <taxon>Yersinia</taxon>
    </lineage>
</organism>
<evidence type="ECO:0000313" key="2">
    <source>
        <dbReference type="Proteomes" id="UP000041882"/>
    </source>
</evidence>
<dbReference type="Proteomes" id="UP000041882">
    <property type="component" value="Unassembled WGS sequence"/>
</dbReference>
<keyword evidence="2" id="KW-1185">Reference proteome</keyword>
<sequence>MLTIPVTSISFSGHPTEVSNALSGTNSVKQRVGTRDEAIHYIKTLTHNQYGEQFEEGNTIGSLRGKTEIPLRTIELENGEKQYFATANMDPRRCFHIEKNHSNKWNMNDLYIDDYNSHQVVFIFSSEFSSDIFPIGMNLSTEEIEEIGNVSYVYCNQNIKFPLHKSRFDDNEIAQKSEMINVIINERRPELIQLLKNCTSRNIDCSSSDAVELCEKFPHLFDSTNKITPELQINALKLANEIEKYNS</sequence>
<protein>
    <submittedName>
        <fullName evidence="1">Uncharacterized protein</fullName>
    </submittedName>
</protein>
<accession>A0A0T9NZS8</accession>